<dbReference type="EMBL" id="CM056742">
    <property type="protein sequence ID" value="KAJ8675760.1"/>
    <property type="molecule type" value="Genomic_DNA"/>
</dbReference>
<name>A0ACC2NWR0_9HYME</name>
<proteinExistence type="predicted"/>
<reference evidence="1" key="1">
    <citation type="submission" date="2023-04" db="EMBL/GenBank/DDBJ databases">
        <title>A chromosome-level genome assembly of the parasitoid wasp Eretmocerus hayati.</title>
        <authorList>
            <person name="Zhong Y."/>
            <person name="Liu S."/>
            <person name="Liu Y."/>
        </authorList>
    </citation>
    <scope>NUCLEOTIDE SEQUENCE</scope>
    <source>
        <strain evidence="1">ZJU_SS_LIU_2023</strain>
    </source>
</reference>
<evidence type="ECO:0000313" key="2">
    <source>
        <dbReference type="Proteomes" id="UP001239111"/>
    </source>
</evidence>
<accession>A0ACC2NWR0</accession>
<keyword evidence="2" id="KW-1185">Reference proteome</keyword>
<evidence type="ECO:0000313" key="1">
    <source>
        <dbReference type="EMBL" id="KAJ8675760.1"/>
    </source>
</evidence>
<sequence>MDRQFVMSNYETQKKNHFSPGSTGPFVTHVFDTRENHNLGRYHITEFGLKLYEADFTSITGIYPAGPSKYAVKFSHYQNANQFVDNGLSAIKPEWCAFIPDSSLFSIGIVYRISPRISKDKILKGLDPEAKKVDSKVERIHGKDRTDEGVIDKALEKIKIYAKDYLPRSIRLFNSIYREVGHFVPAILRCYQCQRFGHGASSCRSEMRCTNCGAGHADWNCTSTTSCANCKAYHPASDKKFSFFRFNSEVILAMVQRKVCRSEAMNIVQKNYRINYEENTGRKFEEAASNPFNPYMSKKDPFEQRKLSFPVIEEEENPVSQVREILDPEKLQYYDHEIIQNIGNNVEVPCENVESDENAIFSPETDPDTPMNSPSQSPKNTSATHTHSPPPMEPNDDTTQCPSLEQLKKAALGFQ</sequence>
<organism evidence="1 2">
    <name type="scientific">Eretmocerus hayati</name>
    <dbReference type="NCBI Taxonomy" id="131215"/>
    <lineage>
        <taxon>Eukaryota</taxon>
        <taxon>Metazoa</taxon>
        <taxon>Ecdysozoa</taxon>
        <taxon>Arthropoda</taxon>
        <taxon>Hexapoda</taxon>
        <taxon>Insecta</taxon>
        <taxon>Pterygota</taxon>
        <taxon>Neoptera</taxon>
        <taxon>Endopterygota</taxon>
        <taxon>Hymenoptera</taxon>
        <taxon>Apocrita</taxon>
        <taxon>Proctotrupomorpha</taxon>
        <taxon>Chalcidoidea</taxon>
        <taxon>Aphelinidae</taxon>
        <taxon>Aphelininae</taxon>
        <taxon>Eretmocerus</taxon>
    </lineage>
</organism>
<dbReference type="Proteomes" id="UP001239111">
    <property type="component" value="Chromosome 2"/>
</dbReference>
<protein>
    <submittedName>
        <fullName evidence="1">Uncharacterized protein</fullName>
    </submittedName>
</protein>
<gene>
    <name evidence="1" type="ORF">QAD02_011546</name>
</gene>
<comment type="caution">
    <text evidence="1">The sequence shown here is derived from an EMBL/GenBank/DDBJ whole genome shotgun (WGS) entry which is preliminary data.</text>
</comment>